<dbReference type="PANTHER" id="PTHR46409:SF1">
    <property type="entry name" value="HTH PSQ-TYPE DOMAIN-CONTAINING PROTEIN"/>
    <property type="match status" value="1"/>
</dbReference>
<evidence type="ECO:0000313" key="1">
    <source>
        <dbReference type="EMBL" id="GBM99009.1"/>
    </source>
</evidence>
<name>A0A4Y2KAM9_ARAVE</name>
<proteinExistence type="predicted"/>
<reference evidence="1 2" key="1">
    <citation type="journal article" date="2019" name="Sci. Rep.">
        <title>Orb-weaving spider Araneus ventricosus genome elucidates the spidroin gene catalogue.</title>
        <authorList>
            <person name="Kono N."/>
            <person name="Nakamura H."/>
            <person name="Ohtoshi R."/>
            <person name="Moran D.A.P."/>
            <person name="Shinohara A."/>
            <person name="Yoshida Y."/>
            <person name="Fujiwara M."/>
            <person name="Mori M."/>
            <person name="Tomita M."/>
            <person name="Arakawa K."/>
        </authorList>
    </citation>
    <scope>NUCLEOTIDE SEQUENCE [LARGE SCALE GENOMIC DNA]</scope>
</reference>
<sequence length="192" mass="22266">MAIQNSNIPPSFVNEVVKIVEDETIVRSNLKSVSDVYSWIEEYRRTSDTKWNLQTSRPIGTRLVCCCFFFFPLDKSIFSIAHVKLLEFGVSVGATDYVYLIDRQAFYVTPPTVLRHISSRELLKMIQDDVPMDGRDFIKFPSHPQAVELIVKLVTEACRKRVGPQNRYGFIRATLESRKQMSQFESKKDYKK</sequence>
<evidence type="ECO:0000313" key="2">
    <source>
        <dbReference type="Proteomes" id="UP000499080"/>
    </source>
</evidence>
<dbReference type="PANTHER" id="PTHR46409">
    <property type="entry name" value="HTH PSQ-TYPE DOMAIN-CONTAINING PROTEIN"/>
    <property type="match status" value="1"/>
</dbReference>
<dbReference type="AlphaFoldDB" id="A0A4Y2KAM9"/>
<dbReference type="Proteomes" id="UP000499080">
    <property type="component" value="Unassembled WGS sequence"/>
</dbReference>
<organism evidence="1 2">
    <name type="scientific">Araneus ventricosus</name>
    <name type="common">Orbweaver spider</name>
    <name type="synonym">Epeira ventricosa</name>
    <dbReference type="NCBI Taxonomy" id="182803"/>
    <lineage>
        <taxon>Eukaryota</taxon>
        <taxon>Metazoa</taxon>
        <taxon>Ecdysozoa</taxon>
        <taxon>Arthropoda</taxon>
        <taxon>Chelicerata</taxon>
        <taxon>Arachnida</taxon>
        <taxon>Araneae</taxon>
        <taxon>Araneomorphae</taxon>
        <taxon>Entelegynae</taxon>
        <taxon>Araneoidea</taxon>
        <taxon>Araneidae</taxon>
        <taxon>Araneus</taxon>
    </lineage>
</organism>
<dbReference type="EMBL" id="BGPR01004380">
    <property type="protein sequence ID" value="GBM99009.1"/>
    <property type="molecule type" value="Genomic_DNA"/>
</dbReference>
<gene>
    <name evidence="1" type="ORF">AVEN_2722_1</name>
</gene>
<protein>
    <submittedName>
        <fullName evidence="1">Uncharacterized protein</fullName>
    </submittedName>
</protein>
<comment type="caution">
    <text evidence="1">The sequence shown here is derived from an EMBL/GenBank/DDBJ whole genome shotgun (WGS) entry which is preliminary data.</text>
</comment>
<keyword evidence="2" id="KW-1185">Reference proteome</keyword>
<accession>A0A4Y2KAM9</accession>